<reference evidence="2" key="1">
    <citation type="journal article" date="2014" name="Int. J. Syst. Evol. Microbiol.">
        <title>Complete genome sequence of Corynebacterium casei LMG S-19264T (=DSM 44701T), isolated from a smear-ripened cheese.</title>
        <authorList>
            <consortium name="US DOE Joint Genome Institute (JGI-PGF)"/>
            <person name="Walter F."/>
            <person name="Albersmeier A."/>
            <person name="Kalinowski J."/>
            <person name="Ruckert C."/>
        </authorList>
    </citation>
    <scope>NUCLEOTIDE SEQUENCE</scope>
    <source>
        <strain evidence="2">VKM Ac-2007</strain>
    </source>
</reference>
<comment type="caution">
    <text evidence="2">The sequence shown here is derived from an EMBL/GenBank/DDBJ whole genome shotgun (WGS) entry which is preliminary data.</text>
</comment>
<feature type="region of interest" description="Disordered" evidence="1">
    <location>
        <begin position="50"/>
        <end position="78"/>
    </location>
</feature>
<keyword evidence="3" id="KW-1185">Reference proteome</keyword>
<organism evidence="2 3">
    <name type="scientific">Streptosporangium carneum</name>
    <dbReference type="NCBI Taxonomy" id="47481"/>
    <lineage>
        <taxon>Bacteria</taxon>
        <taxon>Bacillati</taxon>
        <taxon>Actinomycetota</taxon>
        <taxon>Actinomycetes</taxon>
        <taxon>Streptosporangiales</taxon>
        <taxon>Streptosporangiaceae</taxon>
        <taxon>Streptosporangium</taxon>
    </lineage>
</organism>
<dbReference type="AlphaFoldDB" id="A0A9W6HX83"/>
<gene>
    <name evidence="2" type="ORF">GCM10017600_11330</name>
</gene>
<evidence type="ECO:0000313" key="3">
    <source>
        <dbReference type="Proteomes" id="UP001143474"/>
    </source>
</evidence>
<protein>
    <submittedName>
        <fullName evidence="2">Uncharacterized protein</fullName>
    </submittedName>
</protein>
<evidence type="ECO:0000313" key="2">
    <source>
        <dbReference type="EMBL" id="GLK07728.1"/>
    </source>
</evidence>
<accession>A0A9W6HX83</accession>
<evidence type="ECO:0000256" key="1">
    <source>
        <dbReference type="SAM" id="MobiDB-lite"/>
    </source>
</evidence>
<proteinExistence type="predicted"/>
<dbReference type="EMBL" id="BSEV01000001">
    <property type="protein sequence ID" value="GLK07728.1"/>
    <property type="molecule type" value="Genomic_DNA"/>
</dbReference>
<name>A0A9W6HX83_9ACTN</name>
<sequence length="78" mass="8076">MQDGVPVVLRRGGVPVVGPYGGVPVATVWDGARRVVPVISHETTLGVRRGRPRYAIGPRSISPAGDGPAADARRTPPA</sequence>
<dbReference type="Proteomes" id="UP001143474">
    <property type="component" value="Unassembled WGS sequence"/>
</dbReference>
<reference evidence="2" key="2">
    <citation type="submission" date="2023-01" db="EMBL/GenBank/DDBJ databases">
        <authorList>
            <person name="Sun Q."/>
            <person name="Evtushenko L."/>
        </authorList>
    </citation>
    <scope>NUCLEOTIDE SEQUENCE</scope>
    <source>
        <strain evidence="2">VKM Ac-2007</strain>
    </source>
</reference>